<evidence type="ECO:0000259" key="3">
    <source>
        <dbReference type="Pfam" id="PF00685"/>
    </source>
</evidence>
<evidence type="ECO:0000256" key="2">
    <source>
        <dbReference type="ARBA" id="ARBA00023180"/>
    </source>
</evidence>
<accession>A0A6J6TD41</accession>
<dbReference type="AlphaFoldDB" id="A0A6J6TD41"/>
<sequence length="279" mass="31397">MVVAGVQKAGTSTLYRVLVAHQSIARAPQKEWHFFDDESRDWDDPDFTGYEVARRGPRARATMSVDASPSYLFWPGALERIRAWNPDVPVVLCFRDPVDRAFSHWVMNHTRRLSPEERLSFADTVRIGYDPAWIGRRPEGWSDKDLRTRSVVGRGLYGAQLAHARTVFPQEQLLLVDFHEFVRDQHATAERLVSRLGLEPYQKPVEPQARSASQTGFEAAAPTAEDIEVLLAAYAEDLPLFSRLSGIDTSSWTTARLLRGELTPAEVAERLGRKAGLLG</sequence>
<keyword evidence="2" id="KW-0325">Glycoprotein</keyword>
<dbReference type="InterPro" id="IPR037359">
    <property type="entry name" value="NST/OST"/>
</dbReference>
<gene>
    <name evidence="4" type="ORF">UFOPK2761_01602</name>
</gene>
<dbReference type="InterPro" id="IPR000863">
    <property type="entry name" value="Sulfotransferase_dom"/>
</dbReference>
<dbReference type="PANTHER" id="PTHR10605:SF56">
    <property type="entry name" value="BIFUNCTIONAL HEPARAN SULFATE N-DEACETYLASE_N-SULFOTRANSFERASE"/>
    <property type="match status" value="1"/>
</dbReference>
<name>A0A6J6TD41_9ZZZZ</name>
<organism evidence="4">
    <name type="scientific">freshwater metagenome</name>
    <dbReference type="NCBI Taxonomy" id="449393"/>
    <lineage>
        <taxon>unclassified sequences</taxon>
        <taxon>metagenomes</taxon>
        <taxon>ecological metagenomes</taxon>
    </lineage>
</organism>
<dbReference type="PANTHER" id="PTHR10605">
    <property type="entry name" value="HEPARAN SULFATE SULFOTRANSFERASE"/>
    <property type="match status" value="1"/>
</dbReference>
<feature type="domain" description="Sulfotransferase" evidence="3">
    <location>
        <begin position="2"/>
        <end position="213"/>
    </location>
</feature>
<dbReference type="SUPFAM" id="SSF52540">
    <property type="entry name" value="P-loop containing nucleoside triphosphate hydrolases"/>
    <property type="match status" value="1"/>
</dbReference>
<evidence type="ECO:0000313" key="4">
    <source>
        <dbReference type="EMBL" id="CAB4745110.1"/>
    </source>
</evidence>
<dbReference type="EMBL" id="CAEZYQ010000011">
    <property type="protein sequence ID" value="CAB4745110.1"/>
    <property type="molecule type" value="Genomic_DNA"/>
</dbReference>
<dbReference type="GO" id="GO:0008146">
    <property type="term" value="F:sulfotransferase activity"/>
    <property type="evidence" value="ECO:0007669"/>
    <property type="project" value="InterPro"/>
</dbReference>
<protein>
    <submittedName>
        <fullName evidence="4">Unannotated protein</fullName>
    </submittedName>
</protein>
<dbReference type="Gene3D" id="3.40.50.300">
    <property type="entry name" value="P-loop containing nucleotide triphosphate hydrolases"/>
    <property type="match status" value="1"/>
</dbReference>
<reference evidence="4" key="1">
    <citation type="submission" date="2020-05" db="EMBL/GenBank/DDBJ databases">
        <authorList>
            <person name="Chiriac C."/>
            <person name="Salcher M."/>
            <person name="Ghai R."/>
            <person name="Kavagutti S V."/>
        </authorList>
    </citation>
    <scope>NUCLEOTIDE SEQUENCE</scope>
</reference>
<dbReference type="Pfam" id="PF00685">
    <property type="entry name" value="Sulfotransfer_1"/>
    <property type="match status" value="1"/>
</dbReference>
<dbReference type="InterPro" id="IPR027417">
    <property type="entry name" value="P-loop_NTPase"/>
</dbReference>
<keyword evidence="1" id="KW-0808">Transferase</keyword>
<proteinExistence type="predicted"/>
<evidence type="ECO:0000256" key="1">
    <source>
        <dbReference type="ARBA" id="ARBA00022679"/>
    </source>
</evidence>